<dbReference type="SMART" id="SM00220">
    <property type="entry name" value="S_TKc"/>
    <property type="match status" value="1"/>
</dbReference>
<dbReference type="InterPro" id="IPR018097">
    <property type="entry name" value="EGF_Ca-bd_CS"/>
</dbReference>
<dbReference type="SUPFAM" id="SSF56112">
    <property type="entry name" value="Protein kinase-like (PK-like)"/>
    <property type="match status" value="1"/>
</dbReference>
<evidence type="ECO:0000256" key="1">
    <source>
        <dbReference type="ARBA" id="ARBA00004479"/>
    </source>
</evidence>
<evidence type="ECO:0000259" key="22">
    <source>
        <dbReference type="PROSITE" id="PS50026"/>
    </source>
</evidence>
<dbReference type="GO" id="GO:0004674">
    <property type="term" value="F:protein serine/threonine kinase activity"/>
    <property type="evidence" value="ECO:0007669"/>
    <property type="project" value="UniProtKB-KW"/>
</dbReference>
<dbReference type="GO" id="GO:0007166">
    <property type="term" value="P:cell surface receptor signaling pathway"/>
    <property type="evidence" value="ECO:0007669"/>
    <property type="project" value="InterPro"/>
</dbReference>
<dbReference type="STRING" id="3469.A0A4Y7KQY7"/>
<organism evidence="23 24">
    <name type="scientific">Papaver somniferum</name>
    <name type="common">Opium poppy</name>
    <dbReference type="NCBI Taxonomy" id="3469"/>
    <lineage>
        <taxon>Eukaryota</taxon>
        <taxon>Viridiplantae</taxon>
        <taxon>Streptophyta</taxon>
        <taxon>Embryophyta</taxon>
        <taxon>Tracheophyta</taxon>
        <taxon>Spermatophyta</taxon>
        <taxon>Magnoliopsida</taxon>
        <taxon>Ranunculales</taxon>
        <taxon>Papaveraceae</taxon>
        <taxon>Papaveroideae</taxon>
        <taxon>Papaver</taxon>
    </lineage>
</organism>
<dbReference type="InterPro" id="IPR001245">
    <property type="entry name" value="Ser-Thr/Tyr_kinase_cat_dom"/>
</dbReference>
<keyword evidence="13 19" id="KW-0472">Membrane</keyword>
<evidence type="ECO:0000256" key="9">
    <source>
        <dbReference type="ARBA" id="ARBA00022741"/>
    </source>
</evidence>
<dbReference type="Pfam" id="PF13947">
    <property type="entry name" value="GUB_WAK_bind"/>
    <property type="match status" value="1"/>
</dbReference>
<dbReference type="Gene3D" id="3.30.200.20">
    <property type="entry name" value="Phosphorylase Kinase, domain 1"/>
    <property type="match status" value="1"/>
</dbReference>
<dbReference type="EMBL" id="CM010723">
    <property type="protein sequence ID" value="RZC75753.1"/>
    <property type="molecule type" value="Genomic_DNA"/>
</dbReference>
<evidence type="ECO:0000256" key="16">
    <source>
        <dbReference type="ARBA" id="ARBA00058961"/>
    </source>
</evidence>
<dbReference type="GO" id="GO:0005509">
    <property type="term" value="F:calcium ion binding"/>
    <property type="evidence" value="ECO:0007669"/>
    <property type="project" value="InterPro"/>
</dbReference>
<dbReference type="Gene3D" id="2.10.25.10">
    <property type="entry name" value="Laminin"/>
    <property type="match status" value="2"/>
</dbReference>
<keyword evidence="2" id="KW-0723">Serine/threonine-protein kinase</keyword>
<dbReference type="GO" id="GO:0005524">
    <property type="term" value="F:ATP binding"/>
    <property type="evidence" value="ECO:0007669"/>
    <property type="project" value="UniProtKB-UniRule"/>
</dbReference>
<dbReference type="PROSITE" id="PS50026">
    <property type="entry name" value="EGF_3"/>
    <property type="match status" value="1"/>
</dbReference>
<dbReference type="InterPro" id="IPR000152">
    <property type="entry name" value="EGF-type_Asp/Asn_hydroxyl_site"/>
</dbReference>
<dbReference type="PANTHER" id="PTHR27005">
    <property type="entry name" value="WALL-ASSOCIATED RECEPTOR KINASE-LIKE 21"/>
    <property type="match status" value="1"/>
</dbReference>
<feature type="domain" description="Protein kinase" evidence="21">
    <location>
        <begin position="480"/>
        <end position="758"/>
    </location>
</feature>
<evidence type="ECO:0000256" key="12">
    <source>
        <dbReference type="ARBA" id="ARBA00022989"/>
    </source>
</evidence>
<evidence type="ECO:0000256" key="13">
    <source>
        <dbReference type="ARBA" id="ARBA00023136"/>
    </source>
</evidence>
<dbReference type="Proteomes" id="UP000316621">
    <property type="component" value="Chromosome 9"/>
</dbReference>
<dbReference type="SMART" id="SM00181">
    <property type="entry name" value="EGF"/>
    <property type="match status" value="2"/>
</dbReference>
<accession>A0A4Y7KQY7</accession>
<dbReference type="PROSITE" id="PS00107">
    <property type="entry name" value="PROTEIN_KINASE_ATP"/>
    <property type="match status" value="1"/>
</dbReference>
<evidence type="ECO:0000313" key="24">
    <source>
        <dbReference type="Proteomes" id="UP000316621"/>
    </source>
</evidence>
<dbReference type="Pfam" id="PF07645">
    <property type="entry name" value="EGF_CA"/>
    <property type="match status" value="1"/>
</dbReference>
<dbReference type="PROSITE" id="PS00108">
    <property type="entry name" value="PROTEIN_KINASE_ST"/>
    <property type="match status" value="1"/>
</dbReference>
<evidence type="ECO:0000256" key="17">
    <source>
        <dbReference type="PROSITE-ProRule" id="PRU00076"/>
    </source>
</evidence>
<dbReference type="InterPro" id="IPR000742">
    <property type="entry name" value="EGF"/>
</dbReference>
<evidence type="ECO:0000256" key="2">
    <source>
        <dbReference type="ARBA" id="ARBA00022527"/>
    </source>
</evidence>
<evidence type="ECO:0000256" key="19">
    <source>
        <dbReference type="SAM" id="Phobius"/>
    </source>
</evidence>
<evidence type="ECO:0008006" key="25">
    <source>
        <dbReference type="Google" id="ProtNLM"/>
    </source>
</evidence>
<comment type="function">
    <text evidence="16">Serine/threonine-protein kinase that may function as a signaling receptor of extracellular matrix component. Binding to pectin may have significance in the control of cell expansion, morphogenesis and development.</text>
</comment>
<dbReference type="Pfam" id="PF07714">
    <property type="entry name" value="PK_Tyr_Ser-Thr"/>
    <property type="match status" value="1"/>
</dbReference>
<keyword evidence="4" id="KW-0597">Phosphoprotein</keyword>
<dbReference type="AlphaFoldDB" id="A0A4Y7KQY7"/>
<gene>
    <name evidence="23" type="ORF">C5167_000193</name>
</gene>
<feature type="transmembrane region" description="Helical" evidence="19">
    <location>
        <begin position="399"/>
        <end position="426"/>
    </location>
</feature>
<keyword evidence="7 20" id="KW-0732">Signal</keyword>
<dbReference type="InterPro" id="IPR049883">
    <property type="entry name" value="NOTCH1_EGF-like"/>
</dbReference>
<keyword evidence="10" id="KW-0418">Kinase</keyword>
<keyword evidence="9 18" id="KW-0547">Nucleotide-binding</keyword>
<dbReference type="PANTHER" id="PTHR27005:SF515">
    <property type="entry name" value="WALL-ASSOCIATED RECEPTOR KINASE-LIKE 10-RELATED"/>
    <property type="match status" value="1"/>
</dbReference>
<sequence>MEQMPSLLSVRSLLLLLFVLLMVFCATSKALALVSLEAGVSAIRKVQAASAPTRMINNSTSTASIAKPGCRDRCGNVSIPYPFGMDSGNCYLSTGFKIYCDSSYNPPVAFLMSGHADRLYEILELTQDYVRINILAPAICDLDNTTSITSKLVDPLTNSTAPNFFGTPFTISNTLNKFTVLGCNIFGVISPLQVSIFGDGSNFTSIGCATRCVFNESIDIPSPCLGNGCCKVSIPDRLSNFIIRIEKISSGAKVINPFFSRGPCVHAFLVEQEYKVDDIILAEDDTSVPVILDWAITDGFLTCQQAQSNLSQYACGRNTDCLESYNSPGYRCKCLKGYGGNPYLPGGCQDIDECEELNKCGKGVNCLNTPGSYNCVCSPGKLLVTNELGLQCMPNKRNLLIVMGVPLGIGVSVIVLVLLGISYWLYNGFQKRKQDKLKQNHFARNGGLLLKQKVHSSDGRVEKAAKIFETEELEKATNNFNPSRIIGKGGHGTVYKGMLPGGEIVAIKKSRLVDETQVDQFINEVVILSQINHRHIVKLLGCCLETQVPLLVYEFISNGTLAYHLRVEEGDNASLSWKDRVRIASEIAGALAYLHLDASAPIFHRDIKSDNILLDENYKAKVSDFGISRSIPVDKTHLTTLVKGTFGYLDPEYFHSSQFTDKSDVYSFGMVLAELLTGERAISQIRHEEEESLAFYLINSMKESRLFGILDSRVRNEAVEDDVMVVAELAKRCLKYVGKKRPDMKEVALSLSWLHEKLSRDGILKLQETEANSDNGSVLIYPFLD</sequence>
<dbReference type="FunFam" id="2.10.25.10:FF:000038">
    <property type="entry name" value="Fibrillin 2"/>
    <property type="match status" value="1"/>
</dbReference>
<evidence type="ECO:0000256" key="18">
    <source>
        <dbReference type="PROSITE-ProRule" id="PRU10141"/>
    </source>
</evidence>
<evidence type="ECO:0000256" key="5">
    <source>
        <dbReference type="ARBA" id="ARBA00022679"/>
    </source>
</evidence>
<evidence type="ECO:0000256" key="11">
    <source>
        <dbReference type="ARBA" id="ARBA00022840"/>
    </source>
</evidence>
<dbReference type="GO" id="GO:0005886">
    <property type="term" value="C:plasma membrane"/>
    <property type="evidence" value="ECO:0007669"/>
    <property type="project" value="TreeGrafter"/>
</dbReference>
<dbReference type="OrthoDB" id="4062651at2759"/>
<comment type="subcellular location">
    <subcellularLocation>
        <location evidence="1">Membrane</location>
        <topology evidence="1">Single-pass type I membrane protein</topology>
    </subcellularLocation>
</comment>
<dbReference type="PROSITE" id="PS50011">
    <property type="entry name" value="PROTEIN_KINASE_DOM"/>
    <property type="match status" value="1"/>
</dbReference>
<dbReference type="GO" id="GO:0030247">
    <property type="term" value="F:polysaccharide binding"/>
    <property type="evidence" value="ECO:0007669"/>
    <property type="project" value="InterPro"/>
</dbReference>
<dbReference type="PROSITE" id="PS00010">
    <property type="entry name" value="ASX_HYDROXYL"/>
    <property type="match status" value="1"/>
</dbReference>
<dbReference type="FunFam" id="3.30.200.20:FF:000043">
    <property type="entry name" value="Wall-associated receptor kinase 2"/>
    <property type="match status" value="1"/>
</dbReference>
<dbReference type="FunFam" id="2.10.25.10:FF:000628">
    <property type="entry name" value="Wall-associated receptor kinase 2"/>
    <property type="match status" value="1"/>
</dbReference>
<keyword evidence="24" id="KW-1185">Reference proteome</keyword>
<dbReference type="InterPro" id="IPR045274">
    <property type="entry name" value="WAK-like"/>
</dbReference>
<evidence type="ECO:0000256" key="10">
    <source>
        <dbReference type="ARBA" id="ARBA00022777"/>
    </source>
</evidence>
<evidence type="ECO:0000256" key="20">
    <source>
        <dbReference type="SAM" id="SignalP"/>
    </source>
</evidence>
<dbReference type="InterPro" id="IPR008271">
    <property type="entry name" value="Ser/Thr_kinase_AS"/>
</dbReference>
<evidence type="ECO:0000256" key="14">
    <source>
        <dbReference type="ARBA" id="ARBA00023157"/>
    </source>
</evidence>
<feature type="signal peptide" evidence="20">
    <location>
        <begin position="1"/>
        <end position="32"/>
    </location>
</feature>
<evidence type="ECO:0000256" key="15">
    <source>
        <dbReference type="ARBA" id="ARBA00023180"/>
    </source>
</evidence>
<keyword evidence="8" id="KW-0677">Repeat</keyword>
<comment type="caution">
    <text evidence="17">Lacks conserved residue(s) required for the propagation of feature annotation.</text>
</comment>
<dbReference type="Gramene" id="RZC75753">
    <property type="protein sequence ID" value="RZC75753"/>
    <property type="gene ID" value="C5167_000193"/>
</dbReference>
<dbReference type="SUPFAM" id="SSF57196">
    <property type="entry name" value="EGF/Laminin"/>
    <property type="match status" value="1"/>
</dbReference>
<keyword evidence="14" id="KW-1015">Disulfide bond</keyword>
<evidence type="ECO:0000256" key="3">
    <source>
        <dbReference type="ARBA" id="ARBA00022536"/>
    </source>
</evidence>
<evidence type="ECO:0000256" key="6">
    <source>
        <dbReference type="ARBA" id="ARBA00022692"/>
    </source>
</evidence>
<dbReference type="InterPro" id="IPR011009">
    <property type="entry name" value="Kinase-like_dom_sf"/>
</dbReference>
<keyword evidence="12 19" id="KW-1133">Transmembrane helix</keyword>
<dbReference type="CDD" id="cd00054">
    <property type="entry name" value="EGF_CA"/>
    <property type="match status" value="1"/>
</dbReference>
<dbReference type="InterPro" id="IPR025287">
    <property type="entry name" value="WAK_GUB"/>
</dbReference>
<evidence type="ECO:0000313" key="23">
    <source>
        <dbReference type="EMBL" id="RZC75753.1"/>
    </source>
</evidence>
<feature type="chain" id="PRO_5021265844" description="Protein kinase domain-containing protein" evidence="20">
    <location>
        <begin position="33"/>
        <end position="785"/>
    </location>
</feature>
<keyword evidence="5" id="KW-0808">Transferase</keyword>
<dbReference type="OMA" id="QINHDHE"/>
<keyword evidence="15" id="KW-0325">Glycoprotein</keyword>
<keyword evidence="6 19" id="KW-0812">Transmembrane</keyword>
<keyword evidence="3 17" id="KW-0245">EGF-like domain</keyword>
<evidence type="ECO:0000259" key="21">
    <source>
        <dbReference type="PROSITE" id="PS50011"/>
    </source>
</evidence>
<keyword evidence="11 18" id="KW-0067">ATP-binding</keyword>
<reference evidence="23 24" key="1">
    <citation type="journal article" date="2018" name="Science">
        <title>The opium poppy genome and morphinan production.</title>
        <authorList>
            <person name="Guo L."/>
            <person name="Winzer T."/>
            <person name="Yang X."/>
            <person name="Li Y."/>
            <person name="Ning Z."/>
            <person name="He Z."/>
            <person name="Teodor R."/>
            <person name="Lu Y."/>
            <person name="Bowser T.A."/>
            <person name="Graham I.A."/>
            <person name="Ye K."/>
        </authorList>
    </citation>
    <scope>NUCLEOTIDE SEQUENCE [LARGE SCALE GENOMIC DNA]</scope>
    <source>
        <strain evidence="24">cv. HN1</strain>
        <tissue evidence="23">Leaves</tissue>
    </source>
</reference>
<evidence type="ECO:0000256" key="7">
    <source>
        <dbReference type="ARBA" id="ARBA00022729"/>
    </source>
</evidence>
<feature type="binding site" evidence="18">
    <location>
        <position position="509"/>
    </location>
    <ligand>
        <name>ATP</name>
        <dbReference type="ChEBI" id="CHEBI:30616"/>
    </ligand>
</feature>
<proteinExistence type="predicted"/>
<dbReference type="Gene3D" id="1.10.510.10">
    <property type="entry name" value="Transferase(Phosphotransferase) domain 1"/>
    <property type="match status" value="1"/>
</dbReference>
<dbReference type="InterPro" id="IPR000719">
    <property type="entry name" value="Prot_kinase_dom"/>
</dbReference>
<protein>
    <recommendedName>
        <fullName evidence="25">Protein kinase domain-containing protein</fullName>
    </recommendedName>
</protein>
<evidence type="ECO:0000256" key="4">
    <source>
        <dbReference type="ARBA" id="ARBA00022553"/>
    </source>
</evidence>
<evidence type="ECO:0000256" key="8">
    <source>
        <dbReference type="ARBA" id="ARBA00022737"/>
    </source>
</evidence>
<name>A0A4Y7KQY7_PAPSO</name>
<dbReference type="SMART" id="SM00179">
    <property type="entry name" value="EGF_CA"/>
    <property type="match status" value="1"/>
</dbReference>
<dbReference type="InterPro" id="IPR017441">
    <property type="entry name" value="Protein_kinase_ATP_BS"/>
</dbReference>
<feature type="domain" description="EGF-like" evidence="22">
    <location>
        <begin position="350"/>
        <end position="387"/>
    </location>
</feature>
<dbReference type="FunFam" id="1.10.510.10:FF:000084">
    <property type="entry name" value="Wall-associated receptor kinase 2"/>
    <property type="match status" value="1"/>
</dbReference>
<dbReference type="PROSITE" id="PS01187">
    <property type="entry name" value="EGF_CA"/>
    <property type="match status" value="1"/>
</dbReference>
<dbReference type="InterPro" id="IPR001881">
    <property type="entry name" value="EGF-like_Ca-bd_dom"/>
</dbReference>